<evidence type="ECO:0000256" key="1">
    <source>
        <dbReference type="ARBA" id="ARBA00022729"/>
    </source>
</evidence>
<keyword evidence="6" id="KW-1185">Reference proteome</keyword>
<dbReference type="RefSeq" id="WP_368006671.1">
    <property type="nucleotide sequence ID" value="NZ_JAMXFF010000016.1"/>
</dbReference>
<dbReference type="PANTHER" id="PTHR43405:SF1">
    <property type="entry name" value="GLYCOSYL HYDROLASE DIGH"/>
    <property type="match status" value="1"/>
</dbReference>
<evidence type="ECO:0000259" key="4">
    <source>
        <dbReference type="Pfam" id="PF02638"/>
    </source>
</evidence>
<dbReference type="Pfam" id="PF02638">
    <property type="entry name" value="GHL10"/>
    <property type="match status" value="1"/>
</dbReference>
<keyword evidence="3" id="KW-0472">Membrane</keyword>
<protein>
    <submittedName>
        <fullName evidence="5">Family 10 glycosylhydrolase</fullName>
    </submittedName>
</protein>
<proteinExistence type="predicted"/>
<organism evidence="5 6">
    <name type="scientific">Laspinema palackyanum D2a</name>
    <dbReference type="NCBI Taxonomy" id="2953684"/>
    <lineage>
        <taxon>Bacteria</taxon>
        <taxon>Bacillati</taxon>
        <taxon>Cyanobacteriota</taxon>
        <taxon>Cyanophyceae</taxon>
        <taxon>Oscillatoriophycideae</taxon>
        <taxon>Oscillatoriales</taxon>
        <taxon>Laspinemataceae</taxon>
        <taxon>Laspinema</taxon>
        <taxon>Laspinema palackyanum</taxon>
    </lineage>
</organism>
<feature type="domain" description="Glycosyl hydrolase-like 10" evidence="4">
    <location>
        <begin position="146"/>
        <end position="314"/>
    </location>
</feature>
<dbReference type="Proteomes" id="UP001525890">
    <property type="component" value="Unassembled WGS sequence"/>
</dbReference>
<reference evidence="5 6" key="1">
    <citation type="journal article" date="2022" name="Front. Microbiol.">
        <title>High genomic differentiation and limited gene flow indicate recent cryptic speciation within the genus Laspinema (cyanobacteria).</title>
        <authorList>
            <person name="Stanojkovic A."/>
            <person name="Skoupy S."/>
            <person name="Skaloud P."/>
            <person name="Dvorak P."/>
        </authorList>
    </citation>
    <scope>NUCLEOTIDE SEQUENCE [LARGE SCALE GENOMIC DNA]</scope>
    <source>
        <strain evidence="5 6">D2a</strain>
    </source>
</reference>
<feature type="region of interest" description="Disordered" evidence="2">
    <location>
        <begin position="78"/>
        <end position="140"/>
    </location>
</feature>
<keyword evidence="3" id="KW-1133">Transmembrane helix</keyword>
<dbReference type="InterPro" id="IPR003790">
    <property type="entry name" value="GHL10"/>
</dbReference>
<dbReference type="InterPro" id="IPR052177">
    <property type="entry name" value="Divisome_Glycosyl_Hydrolase"/>
</dbReference>
<evidence type="ECO:0000256" key="3">
    <source>
        <dbReference type="SAM" id="Phobius"/>
    </source>
</evidence>
<feature type="transmembrane region" description="Helical" evidence="3">
    <location>
        <begin position="12"/>
        <end position="32"/>
    </location>
</feature>
<evidence type="ECO:0000313" key="5">
    <source>
        <dbReference type="EMBL" id="MCT7967061.1"/>
    </source>
</evidence>
<comment type="caution">
    <text evidence="5">The sequence shown here is derived from an EMBL/GenBank/DDBJ whole genome shotgun (WGS) entry which is preliminary data.</text>
</comment>
<dbReference type="PANTHER" id="PTHR43405">
    <property type="entry name" value="GLYCOSYL HYDROLASE DIGH"/>
    <property type="match status" value="1"/>
</dbReference>
<accession>A0ABT2MQN6</accession>
<dbReference type="EMBL" id="JAMXFF010000016">
    <property type="protein sequence ID" value="MCT7967061.1"/>
    <property type="molecule type" value="Genomic_DNA"/>
</dbReference>
<evidence type="ECO:0000313" key="6">
    <source>
        <dbReference type="Proteomes" id="UP001525890"/>
    </source>
</evidence>
<keyword evidence="1" id="KW-0732">Signal</keyword>
<keyword evidence="3" id="KW-0812">Transmembrane</keyword>
<evidence type="ECO:0000256" key="2">
    <source>
        <dbReference type="SAM" id="MobiDB-lite"/>
    </source>
</evidence>
<gene>
    <name evidence="5" type="ORF">NG799_12005</name>
</gene>
<dbReference type="InterPro" id="IPR017853">
    <property type="entry name" value="GH"/>
</dbReference>
<dbReference type="Gene3D" id="3.20.20.80">
    <property type="entry name" value="Glycosidases"/>
    <property type="match status" value="1"/>
</dbReference>
<name>A0ABT2MQN6_9CYAN</name>
<dbReference type="SUPFAM" id="SSF51445">
    <property type="entry name" value="(Trans)glycosidases"/>
    <property type="match status" value="1"/>
</dbReference>
<sequence>MPRQKKEPSGCGCASIPFSVILLFLGGGYFLFTQREHLDISRFLPEDLRKNIPLEISRFIPEDLQQKIPFLNVSDSADAEEVTQNLPDEATPTPEPTPQQQPRLPAAPISNPSPPTPTAEIKPPATLPENPLTPSTPKSPWEKKAIRGIYFSRYQITNNATEETIRARVRYYRDRGINTLIHGVWGNACTMYTSQVMQTKFGYESCPNEFQDKWLDWLIDEAHKHDMEVHAYFEKGIKIDENSPAFDLAVQRGWIVPGVDRTHPGVDHYVLNVGIPEVAEFFTNILVEFVTKYPQIDAVQWDDYLGYHAELPGQVDRTLELTNFVKKAISATKAANPSVSFDICHHNPYWAKRYFAADWENWGVDRVFIQVYADENFAQELPYVEAYDGISITERQFNRLEELVRNPKVDNILLFPLSGQPEKMADEVNRLTDKIK</sequence>